<dbReference type="InParanoid" id="A0A6C2YUX9"/>
<dbReference type="NCBIfam" id="TIGR04294">
    <property type="entry name" value="pre_pil_HX9DG"/>
    <property type="match status" value="1"/>
</dbReference>
<evidence type="ECO:0000259" key="1">
    <source>
        <dbReference type="Pfam" id="PF07596"/>
    </source>
</evidence>
<sequence length="308" mass="33033">MKRTPRMGFTLIELLVVISIIGILLGLLLSAVQSVRSAASKLACANNLKQIGLAAHAYESAHGRLPRAWEEVPSFGPLPGSINWMVNLLPYLEQEALYGQARQAYFTQAIGTITPPHTGLTTIVKVYTCPADGRLSQPITDDKGYTAAYGSYWGVYTSLLKFEGFERVHPIDGAMPGKEPVRFLDISDGTSSTLLIGEKIPLGKYLAGNWYANAITLEDLMAGDSISSGISSSMMSTNLTRIGPCQGPFRYGPSRVTNPCDATHFGSLHPGGSNFVLCDGSVRFIAYSAVDLMPALASRNGGEIVDVP</sequence>
<dbReference type="EMBL" id="LR593887">
    <property type="protein sequence ID" value="VTS07690.1"/>
    <property type="molecule type" value="Genomic_DNA"/>
</dbReference>
<protein>
    <recommendedName>
        <fullName evidence="1">DUF1559 domain-containing protein</fullName>
    </recommendedName>
</protein>
<dbReference type="NCBIfam" id="TIGR02532">
    <property type="entry name" value="IV_pilin_GFxxxE"/>
    <property type="match status" value="1"/>
</dbReference>
<dbReference type="Gene3D" id="3.30.700.10">
    <property type="entry name" value="Glycoprotein, Type 4 Pilin"/>
    <property type="match status" value="1"/>
</dbReference>
<dbReference type="RefSeq" id="WP_162660214.1">
    <property type="nucleotide sequence ID" value="NZ_LR593887.1"/>
</dbReference>
<dbReference type="InterPro" id="IPR012902">
    <property type="entry name" value="N_methyl_site"/>
</dbReference>
<accession>A0A6C2YUX9</accession>
<dbReference type="Pfam" id="PF07963">
    <property type="entry name" value="N_methyl"/>
    <property type="match status" value="1"/>
</dbReference>
<dbReference type="SUPFAM" id="SSF54523">
    <property type="entry name" value="Pili subunits"/>
    <property type="match status" value="1"/>
</dbReference>
<proteinExistence type="predicted"/>
<keyword evidence="3" id="KW-1185">Reference proteome</keyword>
<dbReference type="Proteomes" id="UP000464378">
    <property type="component" value="Chromosome"/>
</dbReference>
<evidence type="ECO:0000313" key="3">
    <source>
        <dbReference type="Proteomes" id="UP000464378"/>
    </source>
</evidence>
<dbReference type="InterPro" id="IPR027558">
    <property type="entry name" value="Pre_pil_HX9DG_C"/>
</dbReference>
<dbReference type="PANTHER" id="PTHR30093">
    <property type="entry name" value="GENERAL SECRETION PATHWAY PROTEIN G"/>
    <property type="match status" value="1"/>
</dbReference>
<dbReference type="AlphaFoldDB" id="A0A6C2YUX9"/>
<dbReference type="Pfam" id="PF07596">
    <property type="entry name" value="SBP_bac_10"/>
    <property type="match status" value="1"/>
</dbReference>
<dbReference type="EMBL" id="LR586016">
    <property type="protein sequence ID" value="VIP05167.1"/>
    <property type="molecule type" value="Genomic_DNA"/>
</dbReference>
<reference evidence="2" key="1">
    <citation type="submission" date="2019-04" db="EMBL/GenBank/DDBJ databases">
        <authorList>
            <consortium name="Science for Life Laboratories"/>
        </authorList>
    </citation>
    <scope>NUCLEOTIDE SEQUENCE</scope>
    <source>
        <strain evidence="2">MBLW1</strain>
    </source>
</reference>
<organism evidence="2">
    <name type="scientific">Tuwongella immobilis</name>
    <dbReference type="NCBI Taxonomy" id="692036"/>
    <lineage>
        <taxon>Bacteria</taxon>
        <taxon>Pseudomonadati</taxon>
        <taxon>Planctomycetota</taxon>
        <taxon>Planctomycetia</taxon>
        <taxon>Gemmatales</taxon>
        <taxon>Gemmataceae</taxon>
        <taxon>Tuwongella</taxon>
    </lineage>
</organism>
<gene>
    <name evidence="2" type="ORF">GMBLW1_40260</name>
</gene>
<dbReference type="InterPro" id="IPR045584">
    <property type="entry name" value="Pilin-like"/>
</dbReference>
<feature type="domain" description="DUF1559" evidence="1">
    <location>
        <begin position="33"/>
        <end position="288"/>
    </location>
</feature>
<dbReference type="KEGG" id="tim:GMBLW1_40260"/>
<dbReference type="PANTHER" id="PTHR30093:SF2">
    <property type="entry name" value="TYPE II SECRETION SYSTEM PROTEIN H"/>
    <property type="match status" value="1"/>
</dbReference>
<dbReference type="InterPro" id="IPR011453">
    <property type="entry name" value="DUF1559"/>
</dbReference>
<evidence type="ECO:0000313" key="2">
    <source>
        <dbReference type="EMBL" id="VIP05167.1"/>
    </source>
</evidence>
<name>A0A6C2YUX9_9BACT</name>